<dbReference type="Gene3D" id="3.40.630.30">
    <property type="match status" value="1"/>
</dbReference>
<dbReference type="GO" id="GO:0016747">
    <property type="term" value="F:acyltransferase activity, transferring groups other than amino-acyl groups"/>
    <property type="evidence" value="ECO:0007669"/>
    <property type="project" value="InterPro"/>
</dbReference>
<reference evidence="3" key="1">
    <citation type="submission" date="2015-11" db="EMBL/GenBank/DDBJ databases">
        <authorList>
            <person name="Dugat-Bony E."/>
        </authorList>
    </citation>
    <scope>NUCLEOTIDE SEQUENCE [LARGE SCALE GENOMIC DNA]</scope>
    <source>
        <strain evidence="3">Mu292</strain>
    </source>
</reference>
<dbReference type="SUPFAM" id="SSF55729">
    <property type="entry name" value="Acyl-CoA N-acyltransferases (Nat)"/>
    <property type="match status" value="2"/>
</dbReference>
<evidence type="ECO:0000313" key="3">
    <source>
        <dbReference type="Proteomes" id="UP000182498"/>
    </source>
</evidence>
<dbReference type="AlphaFoldDB" id="A0A110BGE5"/>
<dbReference type="EMBL" id="FAUH01000002">
    <property type="protein sequence ID" value="CUU65187.1"/>
    <property type="molecule type" value="Genomic_DNA"/>
</dbReference>
<keyword evidence="3" id="KW-1185">Reference proteome</keyword>
<accession>A0A110BGE5</accession>
<organism evidence="2 3">
    <name type="scientific">Corynebacterium variabile</name>
    <dbReference type="NCBI Taxonomy" id="1727"/>
    <lineage>
        <taxon>Bacteria</taxon>
        <taxon>Bacillati</taxon>
        <taxon>Actinomycetota</taxon>
        <taxon>Actinomycetes</taxon>
        <taxon>Mycobacteriales</taxon>
        <taxon>Corynebacteriaceae</taxon>
        <taxon>Corynebacterium</taxon>
    </lineage>
</organism>
<dbReference type="PROSITE" id="PS51186">
    <property type="entry name" value="GNAT"/>
    <property type="match status" value="1"/>
</dbReference>
<dbReference type="RefSeq" id="WP_141656991.1">
    <property type="nucleotide sequence ID" value="NZ_FAUH01000002.1"/>
</dbReference>
<feature type="domain" description="N-acetyltransferase" evidence="1">
    <location>
        <begin position="6"/>
        <end position="158"/>
    </location>
</feature>
<protein>
    <recommendedName>
        <fullName evidence="1">N-acetyltransferase domain-containing protein</fullName>
    </recommendedName>
</protein>
<dbReference type="InterPro" id="IPR000182">
    <property type="entry name" value="GNAT_dom"/>
</dbReference>
<name>A0A110BGE5_9CORY</name>
<dbReference type="OrthoDB" id="4119890at2"/>
<evidence type="ECO:0000313" key="2">
    <source>
        <dbReference type="EMBL" id="CUU65187.1"/>
    </source>
</evidence>
<dbReference type="Proteomes" id="UP000182498">
    <property type="component" value="Unassembled WGS sequence"/>
</dbReference>
<dbReference type="InterPro" id="IPR016181">
    <property type="entry name" value="Acyl_CoA_acyltransferase"/>
</dbReference>
<evidence type="ECO:0000259" key="1">
    <source>
        <dbReference type="PROSITE" id="PS51186"/>
    </source>
</evidence>
<sequence>MNEYQLKFAKSTREFDSWYRIYESTQGSANEFASLISRRAFVIEEDDFGMQSPLKPIVAKSNADAIVGAGLIERLGESNIVSVGIWVPRELRHRGIGSAIAEFVRLYVRNSSHVDTVKSSVVTNSTESSRDLLFAVNCGLEEEVRFTQQILEMKVFSEKYASRKDFFGSILPDTFGLSVEEGAFVEKDAKLISQIEDPNLSQSDLKDKTSDLLRRESMLDRTGSFRFTVYVFDIDSVIGYSTGTLTRAGVFNQSMTRVLPGYQKGGLASFMKLFLYRRLSGLERPVRSVVTKVDDTNRPMKSINNNLGFVDHCSISGLRFNLGDGT</sequence>
<proteinExistence type="predicted"/>
<gene>
    <name evidence="2" type="ORF">CVAR292_00504</name>
</gene>